<keyword evidence="8" id="KW-1185">Reference proteome</keyword>
<proteinExistence type="predicted"/>
<dbReference type="PROSITE" id="PS00018">
    <property type="entry name" value="EF_HAND_1"/>
    <property type="match status" value="3"/>
</dbReference>
<reference evidence="7" key="1">
    <citation type="submission" date="2018-01" db="EMBL/GenBank/DDBJ databases">
        <authorList>
            <person name="Mao J.F."/>
        </authorList>
    </citation>
    <scope>NUCLEOTIDE SEQUENCE</scope>
    <source>
        <strain evidence="7">Huo1</strain>
        <tissue evidence="7">Leaf</tissue>
    </source>
</reference>
<evidence type="ECO:0000256" key="1">
    <source>
        <dbReference type="ARBA" id="ARBA00003291"/>
    </source>
</evidence>
<dbReference type="AlphaFoldDB" id="A0A8X8Z9I3"/>
<sequence length="188" mass="21096">MGLRSLFKKKKQQQQQHQEPEPDNDSIPIATAQAFEMASRMEDELEKVFKKFDANGDGRICAEELGAIMRSLGHPASEEELRGMIREADGDGDGFIDLREFIELNNTNVDEVHETLCHAFQIFDADNNGTISADELHNVLRSIGEDCSLDDCKRMISGVDIDGSGTIDFHEFKVMMTKGARFDHSKSE</sequence>
<dbReference type="FunFam" id="1.10.238.10:FF:000178">
    <property type="entry name" value="Calmodulin-2 A"/>
    <property type="match status" value="1"/>
</dbReference>
<feature type="region of interest" description="Disordered" evidence="5">
    <location>
        <begin position="1"/>
        <end position="28"/>
    </location>
</feature>
<dbReference type="GO" id="GO:0005737">
    <property type="term" value="C:cytoplasm"/>
    <property type="evidence" value="ECO:0007669"/>
    <property type="project" value="UniProtKB-ARBA"/>
</dbReference>
<protein>
    <recommendedName>
        <fullName evidence="6">EF-hand domain-containing protein</fullName>
    </recommendedName>
</protein>
<feature type="compositionally biased region" description="Basic residues" evidence="5">
    <location>
        <begin position="1"/>
        <end position="12"/>
    </location>
</feature>
<dbReference type="PANTHER" id="PTHR10891">
    <property type="entry name" value="EF-HAND CALCIUM-BINDING DOMAIN CONTAINING PROTEIN"/>
    <property type="match status" value="1"/>
</dbReference>
<gene>
    <name evidence="7" type="ORF">SASPL_142918</name>
</gene>
<comment type="caution">
    <text evidence="7">The sequence shown here is derived from an EMBL/GenBank/DDBJ whole genome shotgun (WGS) entry which is preliminary data.</text>
</comment>
<evidence type="ECO:0000313" key="8">
    <source>
        <dbReference type="Proteomes" id="UP000298416"/>
    </source>
</evidence>
<dbReference type="Pfam" id="PF13499">
    <property type="entry name" value="EF-hand_7"/>
    <property type="match status" value="2"/>
</dbReference>
<dbReference type="Proteomes" id="UP000298416">
    <property type="component" value="Unassembled WGS sequence"/>
</dbReference>
<dbReference type="SMART" id="SM00054">
    <property type="entry name" value="EFh"/>
    <property type="match status" value="4"/>
</dbReference>
<feature type="domain" description="EF-hand" evidence="6">
    <location>
        <begin position="40"/>
        <end position="75"/>
    </location>
</feature>
<dbReference type="InterPro" id="IPR039647">
    <property type="entry name" value="EF_hand_pair_protein_CML-like"/>
</dbReference>
<organism evidence="7">
    <name type="scientific">Salvia splendens</name>
    <name type="common">Scarlet sage</name>
    <dbReference type="NCBI Taxonomy" id="180675"/>
    <lineage>
        <taxon>Eukaryota</taxon>
        <taxon>Viridiplantae</taxon>
        <taxon>Streptophyta</taxon>
        <taxon>Embryophyta</taxon>
        <taxon>Tracheophyta</taxon>
        <taxon>Spermatophyta</taxon>
        <taxon>Magnoliopsida</taxon>
        <taxon>eudicotyledons</taxon>
        <taxon>Gunneridae</taxon>
        <taxon>Pentapetalae</taxon>
        <taxon>asterids</taxon>
        <taxon>lamiids</taxon>
        <taxon>Lamiales</taxon>
        <taxon>Lamiaceae</taxon>
        <taxon>Nepetoideae</taxon>
        <taxon>Mentheae</taxon>
        <taxon>Salviinae</taxon>
        <taxon>Salvia</taxon>
        <taxon>Salvia subgen. Calosphace</taxon>
        <taxon>core Calosphace</taxon>
    </lineage>
</organism>
<dbReference type="InterPro" id="IPR018247">
    <property type="entry name" value="EF_Hand_1_Ca_BS"/>
</dbReference>
<evidence type="ECO:0000256" key="5">
    <source>
        <dbReference type="SAM" id="MobiDB-lite"/>
    </source>
</evidence>
<evidence type="ECO:0000259" key="6">
    <source>
        <dbReference type="PROSITE" id="PS50222"/>
    </source>
</evidence>
<feature type="domain" description="EF-hand" evidence="6">
    <location>
        <begin position="147"/>
        <end position="182"/>
    </location>
</feature>
<dbReference type="Gene3D" id="1.10.238.10">
    <property type="entry name" value="EF-hand"/>
    <property type="match status" value="2"/>
</dbReference>
<dbReference type="InterPro" id="IPR011992">
    <property type="entry name" value="EF-hand-dom_pair"/>
</dbReference>
<feature type="domain" description="EF-hand" evidence="6">
    <location>
        <begin position="111"/>
        <end position="146"/>
    </location>
</feature>
<evidence type="ECO:0000256" key="4">
    <source>
        <dbReference type="ARBA" id="ARBA00022837"/>
    </source>
</evidence>
<name>A0A8X8Z9I3_SALSN</name>
<comment type="function">
    <text evidence="1">Potential calcium sensor.</text>
</comment>
<reference evidence="7" key="2">
    <citation type="submission" date="2020-08" db="EMBL/GenBank/DDBJ databases">
        <title>Plant Genome Project.</title>
        <authorList>
            <person name="Zhang R.-G."/>
        </authorList>
    </citation>
    <scope>NUCLEOTIDE SEQUENCE</scope>
    <source>
        <strain evidence="7">Huo1</strain>
        <tissue evidence="7">Leaf</tissue>
    </source>
</reference>
<dbReference type="GO" id="GO:0043226">
    <property type="term" value="C:organelle"/>
    <property type="evidence" value="ECO:0007669"/>
    <property type="project" value="UniProtKB-ARBA"/>
</dbReference>
<dbReference type="GO" id="GO:0005509">
    <property type="term" value="F:calcium ion binding"/>
    <property type="evidence" value="ECO:0007669"/>
    <property type="project" value="InterPro"/>
</dbReference>
<keyword evidence="4" id="KW-0106">Calcium</keyword>
<dbReference type="CDD" id="cd00051">
    <property type="entry name" value="EFh"/>
    <property type="match status" value="2"/>
</dbReference>
<dbReference type="FunFam" id="1.10.238.10:FF:000089">
    <property type="entry name" value="calmodulin-like protein 3"/>
    <property type="match status" value="1"/>
</dbReference>
<evidence type="ECO:0000313" key="7">
    <source>
        <dbReference type="EMBL" id="KAG6396761.1"/>
    </source>
</evidence>
<dbReference type="SUPFAM" id="SSF47473">
    <property type="entry name" value="EF-hand"/>
    <property type="match status" value="1"/>
</dbReference>
<dbReference type="InterPro" id="IPR002048">
    <property type="entry name" value="EF_hand_dom"/>
</dbReference>
<evidence type="ECO:0000256" key="3">
    <source>
        <dbReference type="ARBA" id="ARBA00022737"/>
    </source>
</evidence>
<keyword evidence="2" id="KW-0479">Metal-binding</keyword>
<dbReference type="EMBL" id="PNBA02000016">
    <property type="protein sequence ID" value="KAG6396761.1"/>
    <property type="molecule type" value="Genomic_DNA"/>
</dbReference>
<evidence type="ECO:0000256" key="2">
    <source>
        <dbReference type="ARBA" id="ARBA00022723"/>
    </source>
</evidence>
<feature type="domain" description="EF-hand" evidence="6">
    <location>
        <begin position="76"/>
        <end position="110"/>
    </location>
</feature>
<dbReference type="PROSITE" id="PS50222">
    <property type="entry name" value="EF_HAND_2"/>
    <property type="match status" value="4"/>
</dbReference>
<dbReference type="OrthoDB" id="26525at2759"/>
<keyword evidence="3" id="KW-0677">Repeat</keyword>
<accession>A0A8X8Z9I3</accession>